<name>A0AA87ZLA9_FICCA</name>
<reference evidence="1" key="1">
    <citation type="submission" date="2023-07" db="EMBL/GenBank/DDBJ databases">
        <title>draft genome sequence of fig (Ficus carica).</title>
        <authorList>
            <person name="Takahashi T."/>
            <person name="Nishimura K."/>
        </authorList>
    </citation>
    <scope>NUCLEOTIDE SEQUENCE</scope>
</reference>
<evidence type="ECO:0000313" key="2">
    <source>
        <dbReference type="Proteomes" id="UP001187192"/>
    </source>
</evidence>
<accession>A0AA87ZLA9</accession>
<evidence type="ECO:0000313" key="1">
    <source>
        <dbReference type="EMBL" id="GMN28588.1"/>
    </source>
</evidence>
<organism evidence="1 2">
    <name type="scientific">Ficus carica</name>
    <name type="common">Common fig</name>
    <dbReference type="NCBI Taxonomy" id="3494"/>
    <lineage>
        <taxon>Eukaryota</taxon>
        <taxon>Viridiplantae</taxon>
        <taxon>Streptophyta</taxon>
        <taxon>Embryophyta</taxon>
        <taxon>Tracheophyta</taxon>
        <taxon>Spermatophyta</taxon>
        <taxon>Magnoliopsida</taxon>
        <taxon>eudicotyledons</taxon>
        <taxon>Gunneridae</taxon>
        <taxon>Pentapetalae</taxon>
        <taxon>rosids</taxon>
        <taxon>fabids</taxon>
        <taxon>Rosales</taxon>
        <taxon>Moraceae</taxon>
        <taxon>Ficeae</taxon>
        <taxon>Ficus</taxon>
    </lineage>
</organism>
<dbReference type="AlphaFoldDB" id="A0AA87ZLA9"/>
<protein>
    <submittedName>
        <fullName evidence="1">Uncharacterized protein</fullName>
    </submittedName>
</protein>
<comment type="caution">
    <text evidence="1">The sequence shown here is derived from an EMBL/GenBank/DDBJ whole genome shotgun (WGS) entry which is preliminary data.</text>
</comment>
<dbReference type="Proteomes" id="UP001187192">
    <property type="component" value="Unassembled WGS sequence"/>
</dbReference>
<sequence>MAAKYKLIPEIAIGETGWSAKLELQETTGELALTLKAFYWQRAGAAVPSEGRLEQKWRRAGATVPHFPAAAPCGDVYSALLSWRCSAREACYSAAA</sequence>
<gene>
    <name evidence="1" type="ORF">TIFTF001_050545</name>
</gene>
<keyword evidence="2" id="KW-1185">Reference proteome</keyword>
<dbReference type="EMBL" id="BTGU01008434">
    <property type="protein sequence ID" value="GMN28588.1"/>
    <property type="molecule type" value="Genomic_DNA"/>
</dbReference>
<proteinExistence type="predicted"/>